<dbReference type="InterPro" id="IPR045851">
    <property type="entry name" value="AMP-bd_C_sf"/>
</dbReference>
<evidence type="ECO:0000313" key="5">
    <source>
        <dbReference type="Proteomes" id="UP001172681"/>
    </source>
</evidence>
<sequence>MSGTMATTKVSSHAEPAKSTSPSMSFVSGSRSPPLWEETLGELIDRHAVKYGTHTAAQFPWQQNHKLSYNDLASRSQVIARSMLARGLKHGDSVAIMAGNCYQYIETFLAAARIGCPFVVLNNTYTPKELVSALQASSCRLLFIASTIKLKNLSTHIDETRKKLPSLPFVLLASKPGMKDYSSFVKEGRTITTTALKEAESFVGNSDMLNLQFTSGTTGMPKAAMLTHRNLINNGRFIGAAMNLNSADVICCPPPLFHCFGLVLGFLASFIHGSTIIFPCDQFDPDQVLDALHAHKCTALLGVPTMFIAEIEANKKKKLNITTVRTGLAAGSSVSPILMKQLEREFGVRGMLIAYGMTETSPVTFITSLDDDEERRTKTVGRVLPHTAAKIIDREGKIVPRGVSGELCTSGYALQKGYLNNPEKTNEVMKRDEHGVLWMHTGDECVIDQKGYCSVTGRIKDIIIRGGENIFPHEIESLLATHPSIAEASVVAVSDDRYGEVVGAFLRQRPQAGCLMPNITLSQDAATRNLSRPNWQEVNHFVRKHLGSHKAPRYIFWIGDEGVGDEFPKTGSGKMMKHKLKDVAERLVKEGRGGGEEQTKLKARL</sequence>
<keyword evidence="5" id="KW-1185">Reference proteome</keyword>
<evidence type="ECO:0000259" key="2">
    <source>
        <dbReference type="Pfam" id="PF00501"/>
    </source>
</evidence>
<dbReference type="Pfam" id="PF00501">
    <property type="entry name" value="AMP-binding"/>
    <property type="match status" value="1"/>
</dbReference>
<protein>
    <submittedName>
        <fullName evidence="4">Uncharacterized protein</fullName>
    </submittedName>
</protein>
<reference evidence="4" key="1">
    <citation type="submission" date="2022-10" db="EMBL/GenBank/DDBJ databases">
        <title>Culturing micro-colonial fungi from biological soil crusts in the Mojave desert and describing Neophaeococcomyces mojavensis, and introducing the new genera and species Taxawa tesnikishii.</title>
        <authorList>
            <person name="Kurbessoian T."/>
            <person name="Stajich J.E."/>
        </authorList>
    </citation>
    <scope>NUCLEOTIDE SEQUENCE</scope>
    <source>
        <strain evidence="4">TK_35</strain>
    </source>
</reference>
<dbReference type="SUPFAM" id="SSF56801">
    <property type="entry name" value="Acetyl-CoA synthetase-like"/>
    <property type="match status" value="1"/>
</dbReference>
<dbReference type="Pfam" id="PF13193">
    <property type="entry name" value="AMP-binding_C"/>
    <property type="match status" value="1"/>
</dbReference>
<dbReference type="PANTHER" id="PTHR43201">
    <property type="entry name" value="ACYL-COA SYNTHETASE"/>
    <property type="match status" value="1"/>
</dbReference>
<organism evidence="4 5">
    <name type="scientific">Knufia peltigerae</name>
    <dbReference type="NCBI Taxonomy" id="1002370"/>
    <lineage>
        <taxon>Eukaryota</taxon>
        <taxon>Fungi</taxon>
        <taxon>Dikarya</taxon>
        <taxon>Ascomycota</taxon>
        <taxon>Pezizomycotina</taxon>
        <taxon>Eurotiomycetes</taxon>
        <taxon>Chaetothyriomycetidae</taxon>
        <taxon>Chaetothyriales</taxon>
        <taxon>Trichomeriaceae</taxon>
        <taxon>Knufia</taxon>
    </lineage>
</organism>
<dbReference type="GO" id="GO:0031956">
    <property type="term" value="F:medium-chain fatty acid-CoA ligase activity"/>
    <property type="evidence" value="ECO:0007669"/>
    <property type="project" value="TreeGrafter"/>
</dbReference>
<gene>
    <name evidence="4" type="ORF">H2204_011546</name>
</gene>
<feature type="compositionally biased region" description="Polar residues" evidence="1">
    <location>
        <begin position="1"/>
        <end position="11"/>
    </location>
</feature>
<dbReference type="Proteomes" id="UP001172681">
    <property type="component" value="Unassembled WGS sequence"/>
</dbReference>
<feature type="domain" description="AMP-dependent synthetase/ligase" evidence="2">
    <location>
        <begin position="45"/>
        <end position="419"/>
    </location>
</feature>
<evidence type="ECO:0000259" key="3">
    <source>
        <dbReference type="Pfam" id="PF13193"/>
    </source>
</evidence>
<name>A0AA38XU70_9EURO</name>
<evidence type="ECO:0000256" key="1">
    <source>
        <dbReference type="SAM" id="MobiDB-lite"/>
    </source>
</evidence>
<feature type="domain" description="AMP-binding enzyme C-terminal" evidence="3">
    <location>
        <begin position="474"/>
        <end position="574"/>
    </location>
</feature>
<accession>A0AA38XU70</accession>
<dbReference type="InterPro" id="IPR000873">
    <property type="entry name" value="AMP-dep_synth/lig_dom"/>
</dbReference>
<dbReference type="InterPro" id="IPR020845">
    <property type="entry name" value="AMP-binding_CS"/>
</dbReference>
<evidence type="ECO:0000313" key="4">
    <source>
        <dbReference type="EMBL" id="KAJ9622533.1"/>
    </source>
</evidence>
<feature type="region of interest" description="Disordered" evidence="1">
    <location>
        <begin position="1"/>
        <end position="30"/>
    </location>
</feature>
<dbReference type="InterPro" id="IPR025110">
    <property type="entry name" value="AMP-bd_C"/>
</dbReference>
<dbReference type="Gene3D" id="3.40.50.12780">
    <property type="entry name" value="N-terminal domain of ligase-like"/>
    <property type="match status" value="1"/>
</dbReference>
<feature type="compositionally biased region" description="Polar residues" evidence="1">
    <location>
        <begin position="18"/>
        <end position="30"/>
    </location>
</feature>
<dbReference type="InterPro" id="IPR042099">
    <property type="entry name" value="ANL_N_sf"/>
</dbReference>
<dbReference type="PROSITE" id="PS00455">
    <property type="entry name" value="AMP_BINDING"/>
    <property type="match status" value="1"/>
</dbReference>
<comment type="caution">
    <text evidence="4">The sequence shown here is derived from an EMBL/GenBank/DDBJ whole genome shotgun (WGS) entry which is preliminary data.</text>
</comment>
<dbReference type="PANTHER" id="PTHR43201:SF6">
    <property type="entry name" value="ACYL COA SYNTHETASE (EUROFUNG)"/>
    <property type="match status" value="1"/>
</dbReference>
<proteinExistence type="predicted"/>
<dbReference type="EMBL" id="JAPDRN010000107">
    <property type="protein sequence ID" value="KAJ9622533.1"/>
    <property type="molecule type" value="Genomic_DNA"/>
</dbReference>
<dbReference type="GO" id="GO:0006631">
    <property type="term" value="P:fatty acid metabolic process"/>
    <property type="evidence" value="ECO:0007669"/>
    <property type="project" value="TreeGrafter"/>
</dbReference>
<dbReference type="AlphaFoldDB" id="A0AA38XU70"/>
<dbReference type="Gene3D" id="3.30.300.30">
    <property type="match status" value="1"/>
</dbReference>